<feature type="domain" description="OCEL" evidence="4">
    <location>
        <begin position="305"/>
        <end position="415"/>
    </location>
</feature>
<name>A0ABM4J1Y8_ODOVR</name>
<evidence type="ECO:0000313" key="6">
    <source>
        <dbReference type="RefSeq" id="XP_070334065.1"/>
    </source>
</evidence>
<feature type="compositionally biased region" description="Basic and acidic residues" evidence="3">
    <location>
        <begin position="148"/>
        <end position="158"/>
    </location>
</feature>
<feature type="region of interest" description="Disordered" evidence="3">
    <location>
        <begin position="211"/>
        <end position="241"/>
    </location>
</feature>
<dbReference type="GeneID" id="110129838"/>
<dbReference type="PANTHER" id="PTHR23288:SF18">
    <property type="entry name" value="RNA POLYMERASE II ELONGATION FACTOR ELL3"/>
    <property type="match status" value="1"/>
</dbReference>
<dbReference type="Proteomes" id="UP001652640">
    <property type="component" value="Chromosome 16"/>
</dbReference>
<organism evidence="5 6">
    <name type="scientific">Odocoileus virginianus</name>
    <name type="common">White-tailed deer</name>
    <dbReference type="NCBI Taxonomy" id="9874"/>
    <lineage>
        <taxon>Eukaryota</taxon>
        <taxon>Metazoa</taxon>
        <taxon>Chordata</taxon>
        <taxon>Craniata</taxon>
        <taxon>Vertebrata</taxon>
        <taxon>Euteleostomi</taxon>
        <taxon>Mammalia</taxon>
        <taxon>Eutheria</taxon>
        <taxon>Laurasiatheria</taxon>
        <taxon>Artiodactyla</taxon>
        <taxon>Ruminantia</taxon>
        <taxon>Pecora</taxon>
        <taxon>Cervidae</taxon>
        <taxon>Odocoileinae</taxon>
        <taxon>Odocoileus</taxon>
    </lineage>
</organism>
<accession>A0ABM4J1Y8</accession>
<dbReference type="Pfam" id="PF07303">
    <property type="entry name" value="Occludin_ELL"/>
    <property type="match status" value="1"/>
</dbReference>
<dbReference type="InterPro" id="IPR031176">
    <property type="entry name" value="ELL/occludin"/>
</dbReference>
<evidence type="ECO:0000313" key="5">
    <source>
        <dbReference type="Proteomes" id="UP001652640"/>
    </source>
</evidence>
<evidence type="ECO:0000259" key="4">
    <source>
        <dbReference type="PROSITE" id="PS51980"/>
    </source>
</evidence>
<feature type="region of interest" description="Disordered" evidence="3">
    <location>
        <begin position="255"/>
        <end position="303"/>
    </location>
</feature>
<keyword evidence="5" id="KW-1185">Reference proteome</keyword>
<dbReference type="PANTHER" id="PTHR23288">
    <property type="entry name" value="OCCLUDIN AND RNA POLYMERASE II ELONGATION FACTOR ELL"/>
    <property type="match status" value="1"/>
</dbReference>
<dbReference type="InterPro" id="IPR010844">
    <property type="entry name" value="Occludin_ELL"/>
</dbReference>
<protein>
    <submittedName>
        <fullName evidence="6">RNA polymerase II elongation factor ELL3 isoform X1</fullName>
    </submittedName>
</protein>
<dbReference type="SUPFAM" id="SSF144292">
    <property type="entry name" value="occludin/ELL-like"/>
    <property type="match status" value="1"/>
</dbReference>
<feature type="compositionally biased region" description="Polar residues" evidence="3">
    <location>
        <begin position="290"/>
        <end position="299"/>
    </location>
</feature>
<dbReference type="RefSeq" id="XP_070334065.1">
    <property type="nucleotide sequence ID" value="XM_070477964.1"/>
</dbReference>
<sequence length="417" mass="46831">MGEIGAAGVGPKRLRLKRLRRLNLLRNSGPAAPCVLTSPLGPISGLRPAQGGTALVGEEELTFMGFTVSFHPQYLRLPGPHWSCLFSFIASQCGQEGPGGPGLDLVCQRLGRSGPNRLHCLGPLRERLTIWAAMDSIPAPSSVQRHNRTGDARDRESWKSVGDYPEGDTISQSQMALEEVPDPLVSSQGQSLPGPSREHMAQWEVRNQTLLPNRDPDQPLPPSVSQKHVDKICSQQKRPAPAAMVELKQKRLRTLAPSPLQGLPSQDLQEEDWEQEDKDEDVGPRLEHSPSGQADSESPNPEEVPDYLLQYRAIHSAEQQHAYEQDFETDYAEYRILHARVGAASQRFIELAAEMNSVQRGTPEHKVLEEKIVQEYKKFRKRYPGYREEKRRCEYLHQKLSHIKGLILEFEEKNRGS</sequence>
<reference evidence="6" key="2">
    <citation type="submission" date="2025-08" db="UniProtKB">
        <authorList>
            <consortium name="RefSeq"/>
        </authorList>
    </citation>
    <scope>IDENTIFICATION</scope>
    <source>
        <tissue evidence="6">Tongue muscle</tissue>
    </source>
</reference>
<proteinExistence type="inferred from homology"/>
<feature type="region of interest" description="Disordered" evidence="3">
    <location>
        <begin position="140"/>
        <end position="168"/>
    </location>
</feature>
<gene>
    <name evidence="6" type="primary">ELL3</name>
</gene>
<comment type="similarity">
    <text evidence="1 2">Belongs to the ELL/occludin family.</text>
</comment>
<evidence type="ECO:0000256" key="2">
    <source>
        <dbReference type="PROSITE-ProRule" id="PRU01324"/>
    </source>
</evidence>
<keyword evidence="6" id="KW-0251">Elongation factor</keyword>
<feature type="compositionally biased region" description="Acidic residues" evidence="3">
    <location>
        <begin position="268"/>
        <end position="280"/>
    </location>
</feature>
<reference evidence="5" key="1">
    <citation type="journal article" date="2022" name="J. Hered.">
        <title>A De Novo Chromosome-Level Genome Assembly of the White-Tailed Deer, Odocoileus Virginianus.</title>
        <authorList>
            <person name="London E.W."/>
            <person name="Roca A.L."/>
            <person name="Novakofski J.E."/>
            <person name="Mateus-Pinilla N.E."/>
        </authorList>
    </citation>
    <scope>NUCLEOTIDE SEQUENCE [LARGE SCALE GENOMIC DNA]</scope>
</reference>
<dbReference type="PROSITE" id="PS51980">
    <property type="entry name" value="OCEL"/>
    <property type="match status" value="1"/>
</dbReference>
<keyword evidence="6" id="KW-0648">Protein biosynthesis</keyword>
<dbReference type="GO" id="GO:0003746">
    <property type="term" value="F:translation elongation factor activity"/>
    <property type="evidence" value="ECO:0007669"/>
    <property type="project" value="UniProtKB-KW"/>
</dbReference>
<evidence type="ECO:0000256" key="1">
    <source>
        <dbReference type="ARBA" id="ARBA00009171"/>
    </source>
</evidence>
<dbReference type="Gene3D" id="6.10.140.340">
    <property type="match status" value="1"/>
</dbReference>
<evidence type="ECO:0000256" key="3">
    <source>
        <dbReference type="SAM" id="MobiDB-lite"/>
    </source>
</evidence>